<dbReference type="SUPFAM" id="SSF53850">
    <property type="entry name" value="Periplasmic binding protein-like II"/>
    <property type="match status" value="1"/>
</dbReference>
<evidence type="ECO:0000256" key="1">
    <source>
        <dbReference type="SAM" id="SignalP"/>
    </source>
</evidence>
<dbReference type="Gene3D" id="3.40.190.170">
    <property type="entry name" value="Bacterial extracellular solute-binding protein, family 7"/>
    <property type="match status" value="1"/>
</dbReference>
<comment type="caution">
    <text evidence="2">The sequence shown here is derived from an EMBL/GenBank/DDBJ whole genome shotgun (WGS) entry which is preliminary data.</text>
</comment>
<evidence type="ECO:0000313" key="3">
    <source>
        <dbReference type="Proteomes" id="UP000619170"/>
    </source>
</evidence>
<evidence type="ECO:0000313" key="2">
    <source>
        <dbReference type="EMBL" id="MBE2166624.1"/>
    </source>
</evidence>
<proteinExistence type="predicted"/>
<accession>A0ABR9NPG4</accession>
<feature type="chain" id="PRO_5047249607" evidence="1">
    <location>
        <begin position="22"/>
        <end position="339"/>
    </location>
</feature>
<dbReference type="InterPro" id="IPR038404">
    <property type="entry name" value="TRAP_DctP_sf"/>
</dbReference>
<feature type="signal peptide" evidence="1">
    <location>
        <begin position="1"/>
        <end position="21"/>
    </location>
</feature>
<protein>
    <submittedName>
        <fullName evidence="2">RND transporter</fullName>
    </submittedName>
</protein>
<keyword evidence="1" id="KW-0732">Signal</keyword>
<keyword evidence="3" id="KW-1185">Reference proteome</keyword>
<dbReference type="InterPro" id="IPR045758">
    <property type="entry name" value="AdeT1/2"/>
</dbReference>
<dbReference type="RefSeq" id="WP_192835206.1">
    <property type="nucleotide sequence ID" value="NZ_JADAZL010000015.1"/>
</dbReference>
<name>A0ABR9NPG4_9GAMM</name>
<dbReference type="EMBL" id="JADAZL010000015">
    <property type="protein sequence ID" value="MBE2166624.1"/>
    <property type="molecule type" value="Genomic_DNA"/>
</dbReference>
<dbReference type="Pfam" id="PF19582">
    <property type="entry name" value="AdeT1_2"/>
    <property type="match status" value="1"/>
</dbReference>
<reference evidence="2 3" key="1">
    <citation type="submission" date="2020-10" db="EMBL/GenBank/DDBJ databases">
        <authorList>
            <person name="Mohd Rani F."/>
        </authorList>
    </citation>
    <scope>NUCLEOTIDE SEQUENCE [LARGE SCALE GENOMIC DNA]</scope>
    <source>
        <strain evidence="2 3">AC1583</strain>
    </source>
</reference>
<reference evidence="3" key="2">
    <citation type="submission" date="2023-07" db="EMBL/GenBank/DDBJ databases">
        <title>Acinetobacter oleivorans assembled AC1583.</title>
        <authorList>
            <person name="Yeo C.C."/>
        </authorList>
    </citation>
    <scope>NUCLEOTIDE SEQUENCE [LARGE SCALE GENOMIC DNA]</scope>
    <source>
        <strain evidence="3">AC1583</strain>
    </source>
</reference>
<dbReference type="Proteomes" id="UP000619170">
    <property type="component" value="Unassembled WGS sequence"/>
</dbReference>
<sequence>MKKKLGIIGAAFCCAMGTAHAGQNVCVFDLLGKSGESYKLMEEWALAAKEWQADITLIPFQDEALVDRRLREGKCDAAYMTSMRARNYNKFAGSIDAIGGVTSNAIAQKAISYVLDKRNKHRMVTAQNGANYEVVGIVQIGLAYLFVRDKNLNSIEKVRGTKFAILQYDAAQKIMVESVGAQPIPSEITDFVKKFNSGQVDAIAAPAYAYKPLEIGKGVGGKGVGGKGAMFTFPVVNVTGDLVARSDKFPADFGIKSRAWFLQQLPQNFAMIKRLEMGVPSKIKMNFSAEDKIKYQKILREGRLSLTKQGVYDATMMSVLKRARCTVERTNFECTLNGE</sequence>
<gene>
    <name evidence="2" type="ORF">IIQ43_19075</name>
</gene>
<organism evidence="2 3">
    <name type="scientific">Acinetobacter oleivorans</name>
    <dbReference type="NCBI Taxonomy" id="1148157"/>
    <lineage>
        <taxon>Bacteria</taxon>
        <taxon>Pseudomonadati</taxon>
        <taxon>Pseudomonadota</taxon>
        <taxon>Gammaproteobacteria</taxon>
        <taxon>Moraxellales</taxon>
        <taxon>Moraxellaceae</taxon>
        <taxon>Acinetobacter</taxon>
    </lineage>
</organism>